<feature type="region of interest" description="Disordered" evidence="1">
    <location>
        <begin position="63"/>
        <end position="92"/>
    </location>
</feature>
<dbReference type="AlphaFoldDB" id="A0A6M1LAI5"/>
<dbReference type="RefSeq" id="WP_164449102.1">
    <property type="nucleotide sequence ID" value="NZ_SAIY01000008.1"/>
</dbReference>
<name>A0A6M1LAI5_9ACTN</name>
<evidence type="ECO:0000256" key="1">
    <source>
        <dbReference type="SAM" id="MobiDB-lite"/>
    </source>
</evidence>
<evidence type="ECO:0000313" key="3">
    <source>
        <dbReference type="Proteomes" id="UP000478148"/>
    </source>
</evidence>
<proteinExistence type="predicted"/>
<evidence type="ECO:0008006" key="4">
    <source>
        <dbReference type="Google" id="ProtNLM"/>
    </source>
</evidence>
<dbReference type="Proteomes" id="UP000478148">
    <property type="component" value="Unassembled WGS sequence"/>
</dbReference>
<gene>
    <name evidence="2" type="ORF">ENC19_22720</name>
</gene>
<accession>A0A6M1LAI5</accession>
<evidence type="ECO:0000313" key="2">
    <source>
        <dbReference type="EMBL" id="NGM15261.1"/>
    </source>
</evidence>
<protein>
    <recommendedName>
        <fullName evidence="4">Bacterial transcriptional activator domain-containing protein</fullName>
    </recommendedName>
</protein>
<dbReference type="EMBL" id="SAIY01000008">
    <property type="protein sequence ID" value="NGM15261.1"/>
    <property type="molecule type" value="Genomic_DNA"/>
</dbReference>
<organism evidence="2 3">
    <name type="scientific">Verrucosispora sioxanthis</name>
    <dbReference type="NCBI Taxonomy" id="2499994"/>
    <lineage>
        <taxon>Bacteria</taxon>
        <taxon>Bacillati</taxon>
        <taxon>Actinomycetota</taxon>
        <taxon>Actinomycetes</taxon>
        <taxon>Micromonosporales</taxon>
        <taxon>Micromonosporaceae</taxon>
        <taxon>Micromonospora</taxon>
    </lineage>
</organism>
<keyword evidence="3" id="KW-1185">Reference proteome</keyword>
<sequence>MLEEHGDRMIVGGRPVATAELVAALPEPLRTRRLRLLAGDALRTAGDVAGAARVYQEVAAAEPAGAGHRLAAGSDPLPARRPAPGPGRLRPG</sequence>
<comment type="caution">
    <text evidence="2">The sequence shown here is derived from an EMBL/GenBank/DDBJ whole genome shotgun (WGS) entry which is preliminary data.</text>
</comment>
<reference evidence="2 3" key="1">
    <citation type="submission" date="2020-02" db="EMBL/GenBank/DDBJ databases">
        <title>Draft Genome Sequence of Verrucosispora sp. Strain CWR15, Isolated from Gulf of Mexico Sponge.</title>
        <authorList>
            <person name="Kennedy S.J."/>
            <person name="Cella E."/>
            <person name="Azarian T."/>
            <person name="Baker B.J."/>
            <person name="Shaw L.N."/>
        </authorList>
    </citation>
    <scope>NUCLEOTIDE SEQUENCE [LARGE SCALE GENOMIC DNA]</scope>
    <source>
        <strain evidence="2 3">CWR15</strain>
    </source>
</reference>